<feature type="transmembrane region" description="Helical" evidence="9">
    <location>
        <begin position="250"/>
        <end position="272"/>
    </location>
</feature>
<keyword evidence="11" id="KW-1185">Reference proteome</keyword>
<dbReference type="GO" id="GO:0006508">
    <property type="term" value="P:proteolysis"/>
    <property type="evidence" value="ECO:0007669"/>
    <property type="project" value="UniProtKB-KW"/>
</dbReference>
<dbReference type="InterPro" id="IPR009003">
    <property type="entry name" value="Peptidase_S1_PA"/>
</dbReference>
<feature type="region of interest" description="Disordered" evidence="8">
    <location>
        <begin position="167"/>
        <end position="190"/>
    </location>
</feature>
<proteinExistence type="inferred from homology"/>
<keyword evidence="9" id="KW-0812">Transmembrane</keyword>
<dbReference type="Gene3D" id="2.40.10.10">
    <property type="entry name" value="Trypsin-like serine proteases"/>
    <property type="match status" value="2"/>
</dbReference>
<feature type="region of interest" description="Disordered" evidence="8">
    <location>
        <begin position="211"/>
        <end position="241"/>
    </location>
</feature>
<keyword evidence="3 7" id="KW-0645">Protease</keyword>
<gene>
    <name evidence="10" type="ORF">ASD8599_00649</name>
</gene>
<dbReference type="SUPFAM" id="SSF50494">
    <property type="entry name" value="Trypsin-like serine proteases"/>
    <property type="match status" value="1"/>
</dbReference>
<keyword evidence="4" id="KW-0732">Signal</keyword>
<dbReference type="EMBL" id="OMOR01000001">
    <property type="protein sequence ID" value="SPH19909.1"/>
    <property type="molecule type" value="Genomic_DNA"/>
</dbReference>
<dbReference type="Pfam" id="PF13365">
    <property type="entry name" value="Trypsin_2"/>
    <property type="match status" value="1"/>
</dbReference>
<reference evidence="10 11" key="1">
    <citation type="submission" date="2018-03" db="EMBL/GenBank/DDBJ databases">
        <authorList>
            <person name="Keele B.F."/>
        </authorList>
    </citation>
    <scope>NUCLEOTIDE SEQUENCE [LARGE SCALE GENOMIC DNA]</scope>
    <source>
        <strain evidence="10 11">CECT 8599</strain>
    </source>
</reference>
<dbReference type="AlphaFoldDB" id="A0A2R8BA31"/>
<evidence type="ECO:0000256" key="8">
    <source>
        <dbReference type="SAM" id="MobiDB-lite"/>
    </source>
</evidence>
<evidence type="ECO:0000256" key="6">
    <source>
        <dbReference type="ARBA" id="ARBA00022825"/>
    </source>
</evidence>
<dbReference type="PANTHER" id="PTHR43019:SF23">
    <property type="entry name" value="PROTEASE DO-LIKE 5, CHLOROPLASTIC"/>
    <property type="match status" value="1"/>
</dbReference>
<evidence type="ECO:0000313" key="11">
    <source>
        <dbReference type="Proteomes" id="UP000244880"/>
    </source>
</evidence>
<dbReference type="RefSeq" id="WP_108827195.1">
    <property type="nucleotide sequence ID" value="NZ_OMOR01000001.1"/>
</dbReference>
<evidence type="ECO:0000256" key="4">
    <source>
        <dbReference type="ARBA" id="ARBA00022729"/>
    </source>
</evidence>
<keyword evidence="5 7" id="KW-0378">Hydrolase</keyword>
<evidence type="ECO:0000256" key="1">
    <source>
        <dbReference type="ARBA" id="ARBA00004613"/>
    </source>
</evidence>
<evidence type="ECO:0000256" key="2">
    <source>
        <dbReference type="ARBA" id="ARBA00008764"/>
    </source>
</evidence>
<dbReference type="PRINTS" id="PR00839">
    <property type="entry name" value="V8PROTEASE"/>
</dbReference>
<evidence type="ECO:0000256" key="3">
    <source>
        <dbReference type="ARBA" id="ARBA00022670"/>
    </source>
</evidence>
<dbReference type="GO" id="GO:0005576">
    <property type="term" value="C:extracellular region"/>
    <property type="evidence" value="ECO:0007669"/>
    <property type="project" value="UniProtKB-SubCell"/>
</dbReference>
<evidence type="ECO:0000256" key="7">
    <source>
        <dbReference type="RuleBase" id="RU004296"/>
    </source>
</evidence>
<protein>
    <recommendedName>
        <fullName evidence="7">Serine protease</fullName>
        <ecNumber evidence="7">3.4.21.-</ecNumber>
    </recommendedName>
</protein>
<evidence type="ECO:0000256" key="5">
    <source>
        <dbReference type="ARBA" id="ARBA00022801"/>
    </source>
</evidence>
<comment type="similarity">
    <text evidence="2 7">Belongs to the peptidase S1B family.</text>
</comment>
<sequence>MAEHFLTKTQIELRQCLEVGGGLALESYPALLEVLRTRIGEDATQLFAEPLLSRGNDQAAPSVSWYTEAQGNAQPFGRLDEAQQAALSSELSRQLRPIRDLMDDPDDGALIANALYISDPNDIWSVGGVPVIINWGMLPAEMARDAASRSDHYGRTLGRFLPLAAAPPLTETERASRQNRQSKDQQAVSSAAPVAGAAIAGAAAGAGGASLANASSTQQEDETNAASAVPPSAPPPHTDTAQAPAGRVPLWAWLPLALMLLLAGIVLIWLLIPGTRIFPDRAANRVITDEAALGAAQDVNRALEQRLADLQTALDGAMCIDDGTLLMPDGRTIEGLLPPDPNDRSDIPGAVRPADRTAILPPDPERVQVPDSTDPKETRSLLAHIEERTAIVLAPTPTGLSSGTGFFVGPDLLVTNFHVISGQGVDAIYVTNKALGAVQQAQVLKTMGPFDTTGGDFALLRVPGVNQPAFAVLEADESLRLQSVIAAGYPGDLLQSDANFQQLRTGDTTAVPELTVTDGTVSAEQNFNERTRVVVHSAPISTGNSGGPLIDMCGRLVGVNTFVKQGALRNLNFALSSGDLTRFLADTGALPQVVTQTCNPQIQRPKAPETAAVIAPEPDTAKPTLPALAPKSE</sequence>
<keyword evidence="9" id="KW-0472">Membrane</keyword>
<dbReference type="InterPro" id="IPR043504">
    <property type="entry name" value="Peptidase_S1_PA_chymotrypsin"/>
</dbReference>
<feature type="compositionally biased region" description="Basic and acidic residues" evidence="8">
    <location>
        <begin position="363"/>
        <end position="375"/>
    </location>
</feature>
<dbReference type="OrthoDB" id="9766361at2"/>
<feature type="region of interest" description="Disordered" evidence="8">
    <location>
        <begin position="603"/>
        <end position="633"/>
    </location>
</feature>
<accession>A0A2R8BA31</accession>
<evidence type="ECO:0000256" key="9">
    <source>
        <dbReference type="SAM" id="Phobius"/>
    </source>
</evidence>
<organism evidence="10 11">
    <name type="scientific">Ascidiaceihabitans donghaensis</name>
    <dbReference type="NCBI Taxonomy" id="1510460"/>
    <lineage>
        <taxon>Bacteria</taxon>
        <taxon>Pseudomonadati</taxon>
        <taxon>Pseudomonadota</taxon>
        <taxon>Alphaproteobacteria</taxon>
        <taxon>Rhodobacterales</taxon>
        <taxon>Paracoccaceae</taxon>
        <taxon>Ascidiaceihabitans</taxon>
    </lineage>
</organism>
<keyword evidence="9" id="KW-1133">Transmembrane helix</keyword>
<comment type="subcellular location">
    <subcellularLocation>
        <location evidence="1">Secreted</location>
    </subcellularLocation>
</comment>
<dbReference type="PANTHER" id="PTHR43019">
    <property type="entry name" value="SERINE ENDOPROTEASE DEGS"/>
    <property type="match status" value="1"/>
</dbReference>
<dbReference type="EC" id="3.4.21.-" evidence="7"/>
<evidence type="ECO:0000313" key="10">
    <source>
        <dbReference type="EMBL" id="SPH19909.1"/>
    </source>
</evidence>
<name>A0A2R8BA31_9RHOB</name>
<dbReference type="Proteomes" id="UP000244880">
    <property type="component" value="Unassembled WGS sequence"/>
</dbReference>
<feature type="region of interest" description="Disordered" evidence="8">
    <location>
        <begin position="354"/>
        <end position="375"/>
    </location>
</feature>
<keyword evidence="6 7" id="KW-0720">Serine protease</keyword>
<dbReference type="InterPro" id="IPR008256">
    <property type="entry name" value="Peptidase_S1B"/>
</dbReference>
<dbReference type="GO" id="GO:0008236">
    <property type="term" value="F:serine-type peptidase activity"/>
    <property type="evidence" value="ECO:0007669"/>
    <property type="project" value="UniProtKB-KW"/>
</dbReference>